<dbReference type="EMBL" id="BLAL01000047">
    <property type="protein sequence ID" value="GES79979.1"/>
    <property type="molecule type" value="Genomic_DNA"/>
</dbReference>
<evidence type="ECO:0000313" key="4">
    <source>
        <dbReference type="Proteomes" id="UP000615446"/>
    </source>
</evidence>
<organism evidence="3 4">
    <name type="scientific">Rhizophagus clarus</name>
    <dbReference type="NCBI Taxonomy" id="94130"/>
    <lineage>
        <taxon>Eukaryota</taxon>
        <taxon>Fungi</taxon>
        <taxon>Fungi incertae sedis</taxon>
        <taxon>Mucoromycota</taxon>
        <taxon>Glomeromycotina</taxon>
        <taxon>Glomeromycetes</taxon>
        <taxon>Glomerales</taxon>
        <taxon>Glomeraceae</taxon>
        <taxon>Rhizophagus</taxon>
    </lineage>
</organism>
<keyword evidence="2" id="KW-1133">Transmembrane helix</keyword>
<dbReference type="OrthoDB" id="10555484at2759"/>
<protein>
    <submittedName>
        <fullName evidence="3">Uncharacterized protein</fullName>
    </submittedName>
</protein>
<comment type="caution">
    <text evidence="3">The sequence shown here is derived from an EMBL/GenBank/DDBJ whole genome shotgun (WGS) entry which is preliminary data.</text>
</comment>
<accession>A0A8H3L6D1</accession>
<keyword evidence="1" id="KW-0175">Coiled coil</keyword>
<evidence type="ECO:0000313" key="3">
    <source>
        <dbReference type="EMBL" id="GES79979.1"/>
    </source>
</evidence>
<proteinExistence type="predicted"/>
<sequence>MLKYTSLVSKSKESAATLSYFARNHATVTLPYLKDDNKSSDDKQKLIDASQKAIKGKQEEAKNLVQEFASYKADILKFKVDFKNWAEGKLKEANDEIKEVKAHIKSLRDQINNHFKLVGGLAIGFGFGTFIGPAAISCGIAMGVYLAKIDGLQKKLIGAQAQLASLEAKRGHINEACWDDINAELTKLSNDLSFYGKIYNIVPEQYNFTVNIWTAFADALDMYISDVLGNKE</sequence>
<feature type="coiled-coil region" evidence="1">
    <location>
        <begin position="47"/>
        <end position="110"/>
    </location>
</feature>
<reference evidence="3" key="1">
    <citation type="submission" date="2019-10" db="EMBL/GenBank/DDBJ databases">
        <title>Conservation and host-specific expression of non-tandemly repeated heterogenous ribosome RNA gene in arbuscular mycorrhizal fungi.</title>
        <authorList>
            <person name="Maeda T."/>
            <person name="Kobayashi Y."/>
            <person name="Nakagawa T."/>
            <person name="Ezawa T."/>
            <person name="Yamaguchi K."/>
            <person name="Bino T."/>
            <person name="Nishimoto Y."/>
            <person name="Shigenobu S."/>
            <person name="Kawaguchi M."/>
        </authorList>
    </citation>
    <scope>NUCLEOTIDE SEQUENCE</scope>
    <source>
        <strain evidence="3">HR1</strain>
    </source>
</reference>
<keyword evidence="2" id="KW-0472">Membrane</keyword>
<evidence type="ECO:0000256" key="1">
    <source>
        <dbReference type="SAM" id="Coils"/>
    </source>
</evidence>
<keyword evidence="2" id="KW-0812">Transmembrane</keyword>
<gene>
    <name evidence="3" type="ORF">RCL2_000728000</name>
</gene>
<feature type="transmembrane region" description="Helical" evidence="2">
    <location>
        <begin position="117"/>
        <end position="147"/>
    </location>
</feature>
<dbReference type="SUPFAM" id="SSF58100">
    <property type="entry name" value="Bacterial hemolysins"/>
    <property type="match status" value="1"/>
</dbReference>
<dbReference type="AlphaFoldDB" id="A0A8H3L6D1"/>
<evidence type="ECO:0000256" key="2">
    <source>
        <dbReference type="SAM" id="Phobius"/>
    </source>
</evidence>
<dbReference type="Proteomes" id="UP000615446">
    <property type="component" value="Unassembled WGS sequence"/>
</dbReference>
<dbReference type="Gene3D" id="1.20.1170.10">
    <property type="match status" value="1"/>
</dbReference>
<name>A0A8H3L6D1_9GLOM</name>